<dbReference type="InterPro" id="IPR004556">
    <property type="entry name" value="HemK-like"/>
</dbReference>
<protein>
    <recommendedName>
        <fullName evidence="6">Methyltransferase domain-containing protein</fullName>
    </recommendedName>
</protein>
<dbReference type="GO" id="GO:0008276">
    <property type="term" value="F:protein methyltransferase activity"/>
    <property type="evidence" value="ECO:0007669"/>
    <property type="project" value="InterPro"/>
</dbReference>
<feature type="compositionally biased region" description="Polar residues" evidence="5">
    <location>
        <begin position="7"/>
        <end position="23"/>
    </location>
</feature>
<keyword evidence="2" id="KW-0808">Transferase</keyword>
<evidence type="ECO:0000313" key="7">
    <source>
        <dbReference type="EMBL" id="CAE0039223.1"/>
    </source>
</evidence>
<dbReference type="PANTHER" id="PTHR18895">
    <property type="entry name" value="HEMK METHYLTRANSFERASE"/>
    <property type="match status" value="1"/>
</dbReference>
<dbReference type="PROSITE" id="PS00092">
    <property type="entry name" value="N6_MTASE"/>
    <property type="match status" value="1"/>
</dbReference>
<gene>
    <name evidence="7" type="ORF">RMAR00112_LOCUS7182</name>
</gene>
<organism evidence="7">
    <name type="scientific">Rhodosorus marinus</name>
    <dbReference type="NCBI Taxonomy" id="101924"/>
    <lineage>
        <taxon>Eukaryota</taxon>
        <taxon>Rhodophyta</taxon>
        <taxon>Stylonematophyceae</taxon>
        <taxon>Stylonematales</taxon>
        <taxon>Stylonemataceae</taxon>
        <taxon>Rhodosorus</taxon>
    </lineage>
</organism>
<keyword evidence="3" id="KW-0949">S-adenosyl-L-methionine</keyword>
<dbReference type="SUPFAM" id="SSF53335">
    <property type="entry name" value="S-adenosyl-L-methionine-dependent methyltransferases"/>
    <property type="match status" value="1"/>
</dbReference>
<proteinExistence type="predicted"/>
<dbReference type="Pfam" id="PF13847">
    <property type="entry name" value="Methyltransf_31"/>
    <property type="match status" value="1"/>
</dbReference>
<reference evidence="7" key="1">
    <citation type="submission" date="2021-01" db="EMBL/GenBank/DDBJ databases">
        <authorList>
            <person name="Corre E."/>
            <person name="Pelletier E."/>
            <person name="Niang G."/>
            <person name="Scheremetjew M."/>
            <person name="Finn R."/>
            <person name="Kale V."/>
            <person name="Holt S."/>
            <person name="Cochrane G."/>
            <person name="Meng A."/>
            <person name="Brown T."/>
            <person name="Cohen L."/>
        </authorList>
    </citation>
    <scope>NUCLEOTIDE SEQUENCE</scope>
    <source>
        <strain evidence="7">CCMP 769</strain>
    </source>
</reference>
<dbReference type="PANTHER" id="PTHR18895:SF74">
    <property type="entry name" value="MTRF1L RELEASE FACTOR GLUTAMINE METHYLTRANSFERASE"/>
    <property type="match status" value="1"/>
</dbReference>
<dbReference type="InterPro" id="IPR029063">
    <property type="entry name" value="SAM-dependent_MTases_sf"/>
</dbReference>
<sequence>MRWSLLMRSTQGPTRHSSADQMSGLSSQGVRLKVVVSDSYEGYRINKFVLLEEFRRVLGSRSSSLDAVKRGFLLLNGEKNVEPTRLLKAGDRVELLEGYQACLGAMLKLERRMSTENIKIFWKPPGFPLAPDATVTENDEIRPAAEGAFTSLYRVNRGVGAFLVMLRDGCSEREYVQQSLSAVMRALVDSKITSSVSIPANDGRMYEVSPLTSTKTGTGYVTTVDVVCNPLDISCLKDSLGKAGINVLTKSGGRARSALKGTYVSMVSLRFSTGKPDRTREHTFHNEEPEKFKALRKREEKFQAKKCTSVRHEDDMPVAYLRGTQEFDGLSLFVEKQSVIVPRKATETLVHACMNALRDVVVDRPRILDLGTGSGNIILALLNRLPAAFGVALDLSTDALRIASSNADSLQMSDRCSFHEADFAQLHKSDKIPSELRNELRRGFDLIVCNPPYYSTKDQLHMSTSSRKHEPRMGLITDGGSYKCYEDICRSIRECRNSGVEILRRHTGRLIFEVSSRGANQVQEICESIADMTLESLSKDSYNLDRCLTFRPNEKQPHPTQPKPPPPPSLSQHPRTINIYPT</sequence>
<evidence type="ECO:0000256" key="2">
    <source>
        <dbReference type="ARBA" id="ARBA00022679"/>
    </source>
</evidence>
<evidence type="ECO:0000256" key="1">
    <source>
        <dbReference type="ARBA" id="ARBA00022603"/>
    </source>
</evidence>
<dbReference type="GO" id="GO:0032259">
    <property type="term" value="P:methylation"/>
    <property type="evidence" value="ECO:0007669"/>
    <property type="project" value="UniProtKB-KW"/>
</dbReference>
<feature type="region of interest" description="Disordered" evidence="5">
    <location>
        <begin position="550"/>
        <end position="582"/>
    </location>
</feature>
<feature type="region of interest" description="Disordered" evidence="5">
    <location>
        <begin position="1"/>
        <end position="23"/>
    </location>
</feature>
<keyword evidence="1" id="KW-0489">Methyltransferase</keyword>
<dbReference type="NCBIfam" id="TIGR00536">
    <property type="entry name" value="hemK_fam"/>
    <property type="match status" value="1"/>
</dbReference>
<dbReference type="PROSITE" id="PS50889">
    <property type="entry name" value="S4"/>
    <property type="match status" value="1"/>
</dbReference>
<accession>A0A7S2ZHA4</accession>
<name>A0A7S2ZHA4_9RHOD</name>
<evidence type="ECO:0000256" key="4">
    <source>
        <dbReference type="PROSITE-ProRule" id="PRU00182"/>
    </source>
</evidence>
<dbReference type="GO" id="GO:0005739">
    <property type="term" value="C:mitochondrion"/>
    <property type="evidence" value="ECO:0007669"/>
    <property type="project" value="TreeGrafter"/>
</dbReference>
<dbReference type="Gene3D" id="3.40.50.150">
    <property type="entry name" value="Vaccinia Virus protein VP39"/>
    <property type="match status" value="1"/>
</dbReference>
<dbReference type="InterPro" id="IPR050320">
    <property type="entry name" value="N5-glutamine_MTase"/>
</dbReference>
<dbReference type="InterPro" id="IPR002052">
    <property type="entry name" value="DNA_methylase_N6_adenine_CS"/>
</dbReference>
<dbReference type="AlphaFoldDB" id="A0A7S2ZHA4"/>
<evidence type="ECO:0000256" key="5">
    <source>
        <dbReference type="SAM" id="MobiDB-lite"/>
    </source>
</evidence>
<keyword evidence="4" id="KW-0694">RNA-binding</keyword>
<dbReference type="GO" id="GO:0003723">
    <property type="term" value="F:RNA binding"/>
    <property type="evidence" value="ECO:0007669"/>
    <property type="project" value="UniProtKB-KW"/>
</dbReference>
<evidence type="ECO:0000256" key="3">
    <source>
        <dbReference type="ARBA" id="ARBA00022691"/>
    </source>
</evidence>
<evidence type="ECO:0000259" key="6">
    <source>
        <dbReference type="Pfam" id="PF13847"/>
    </source>
</evidence>
<dbReference type="InterPro" id="IPR025714">
    <property type="entry name" value="Methyltranfer_dom"/>
</dbReference>
<dbReference type="CDD" id="cd02440">
    <property type="entry name" value="AdoMet_MTases"/>
    <property type="match status" value="1"/>
</dbReference>
<feature type="compositionally biased region" description="Pro residues" evidence="5">
    <location>
        <begin position="559"/>
        <end position="569"/>
    </location>
</feature>
<dbReference type="EMBL" id="HBHW01009490">
    <property type="protein sequence ID" value="CAE0039223.1"/>
    <property type="molecule type" value="Transcribed_RNA"/>
</dbReference>
<feature type="domain" description="Methyltransferase" evidence="6">
    <location>
        <begin position="366"/>
        <end position="475"/>
    </location>
</feature>